<evidence type="ECO:0000256" key="3">
    <source>
        <dbReference type="ARBA" id="ARBA00008370"/>
    </source>
</evidence>
<evidence type="ECO:0000256" key="7">
    <source>
        <dbReference type="ARBA" id="ARBA00022792"/>
    </source>
</evidence>
<protein>
    <recommendedName>
        <fullName evidence="4">Cytochrome c oxidase assembly protein COX16, mitochondrial</fullName>
    </recommendedName>
    <alternativeName>
        <fullName evidence="5">Cytochrome c oxidase assembly protein cox16, mitochondrial</fullName>
    </alternativeName>
</protein>
<dbReference type="HOGENOM" id="CLU_131611_2_0_1"/>
<keyword evidence="14" id="KW-1185">Reference proteome</keyword>
<evidence type="ECO:0000256" key="9">
    <source>
        <dbReference type="ARBA" id="ARBA00023128"/>
    </source>
</evidence>
<reference evidence="13 14" key="1">
    <citation type="submission" date="2014-04" db="EMBL/GenBank/DDBJ databases">
        <authorList>
            <consortium name="DOE Joint Genome Institute"/>
            <person name="Kuo A."/>
            <person name="Zuccaro A."/>
            <person name="Kohler A."/>
            <person name="Nagy L.G."/>
            <person name="Floudas D."/>
            <person name="Copeland A."/>
            <person name="Barry K.W."/>
            <person name="Cichocki N."/>
            <person name="Veneault-Fourrey C."/>
            <person name="LaButti K."/>
            <person name="Lindquist E.A."/>
            <person name="Lipzen A."/>
            <person name="Lundell T."/>
            <person name="Morin E."/>
            <person name="Murat C."/>
            <person name="Sun H."/>
            <person name="Tunlid A."/>
            <person name="Henrissat B."/>
            <person name="Grigoriev I.V."/>
            <person name="Hibbett D.S."/>
            <person name="Martin F."/>
            <person name="Nordberg H.P."/>
            <person name="Cantor M.N."/>
            <person name="Hua S.X."/>
        </authorList>
    </citation>
    <scope>NUCLEOTIDE SEQUENCE [LARGE SCALE GENOMIC DNA]</scope>
    <source>
        <strain evidence="13 14">MAFF 305830</strain>
    </source>
</reference>
<sequence length="133" mass="15307">MSFSSKPFNPSRTPGFNNFFRRNPAYFGVSFLLIVVGASFGLKTLTNVGVEKKDNKVTAVTSDEEVRRKLNNARKFDIREEYYLQRHFSKHPNVDDWDNVRVQRPTDVADWGEAGQDTRPRVKELVSKKSGPR</sequence>
<dbReference type="GO" id="GO:0033617">
    <property type="term" value="P:mitochondrial respiratory chain complex IV assembly"/>
    <property type="evidence" value="ECO:0007669"/>
    <property type="project" value="TreeGrafter"/>
</dbReference>
<feature type="compositionally biased region" description="Basic and acidic residues" evidence="11">
    <location>
        <begin position="116"/>
        <end position="127"/>
    </location>
</feature>
<dbReference type="EMBL" id="KN824281">
    <property type="protein sequence ID" value="KIM31930.1"/>
    <property type="molecule type" value="Genomic_DNA"/>
</dbReference>
<evidence type="ECO:0000313" key="13">
    <source>
        <dbReference type="EMBL" id="KIM31930.1"/>
    </source>
</evidence>
<dbReference type="AlphaFoldDB" id="A0A0C3B531"/>
<comment type="similarity">
    <text evidence="3">Belongs to the COX16 family.</text>
</comment>
<dbReference type="STRING" id="933852.A0A0C3B531"/>
<dbReference type="OrthoDB" id="5516033at2759"/>
<dbReference type="Proteomes" id="UP000054097">
    <property type="component" value="Unassembled WGS sequence"/>
</dbReference>
<evidence type="ECO:0000256" key="2">
    <source>
        <dbReference type="ARBA" id="ARBA00004434"/>
    </source>
</evidence>
<feature type="region of interest" description="Disordered" evidence="11">
    <location>
        <begin position="108"/>
        <end position="133"/>
    </location>
</feature>
<reference evidence="14" key="2">
    <citation type="submission" date="2015-01" db="EMBL/GenBank/DDBJ databases">
        <title>Evolutionary Origins and Diversification of the Mycorrhizal Mutualists.</title>
        <authorList>
            <consortium name="DOE Joint Genome Institute"/>
            <consortium name="Mycorrhizal Genomics Consortium"/>
            <person name="Kohler A."/>
            <person name="Kuo A."/>
            <person name="Nagy L.G."/>
            <person name="Floudas D."/>
            <person name="Copeland A."/>
            <person name="Barry K.W."/>
            <person name="Cichocki N."/>
            <person name="Veneault-Fourrey C."/>
            <person name="LaButti K."/>
            <person name="Lindquist E.A."/>
            <person name="Lipzen A."/>
            <person name="Lundell T."/>
            <person name="Morin E."/>
            <person name="Murat C."/>
            <person name="Riley R."/>
            <person name="Ohm R."/>
            <person name="Sun H."/>
            <person name="Tunlid A."/>
            <person name="Henrissat B."/>
            <person name="Grigoriev I.V."/>
            <person name="Hibbett D.S."/>
            <person name="Martin F."/>
        </authorList>
    </citation>
    <scope>NUCLEOTIDE SEQUENCE [LARGE SCALE GENOMIC DNA]</scope>
    <source>
        <strain evidence="14">MAFF 305830</strain>
    </source>
</reference>
<keyword evidence="10 12" id="KW-0472">Membrane</keyword>
<evidence type="ECO:0000256" key="12">
    <source>
        <dbReference type="SAM" id="Phobius"/>
    </source>
</evidence>
<evidence type="ECO:0000313" key="14">
    <source>
        <dbReference type="Proteomes" id="UP000054097"/>
    </source>
</evidence>
<gene>
    <name evidence="13" type="ORF">M408DRAFT_6933</name>
</gene>
<evidence type="ECO:0000256" key="6">
    <source>
        <dbReference type="ARBA" id="ARBA00022692"/>
    </source>
</evidence>
<feature type="transmembrane region" description="Helical" evidence="12">
    <location>
        <begin position="25"/>
        <end position="46"/>
    </location>
</feature>
<keyword evidence="9" id="KW-0496">Mitochondrion</keyword>
<dbReference type="InterPro" id="IPR020164">
    <property type="entry name" value="Cyt_c_Oxase_assmbl_COX16"/>
</dbReference>
<keyword evidence="6 12" id="KW-0812">Transmembrane</keyword>
<evidence type="ECO:0000256" key="4">
    <source>
        <dbReference type="ARBA" id="ARBA00015368"/>
    </source>
</evidence>
<dbReference type="PANTHER" id="PTHR17130">
    <property type="entry name" value="MITOCHONDRIAL OUTER MEMBRANE PROTEIN 25"/>
    <property type="match status" value="1"/>
</dbReference>
<keyword evidence="7" id="KW-0999">Mitochondrion inner membrane</keyword>
<evidence type="ECO:0000256" key="1">
    <source>
        <dbReference type="ARBA" id="ARBA00002490"/>
    </source>
</evidence>
<dbReference type="PANTHER" id="PTHR17130:SF14">
    <property type="entry name" value="CYTOCHROME C OXIDASE ASSEMBLY PROTEIN COX16 HOMOLOG, MITOCHONDRIAL"/>
    <property type="match status" value="1"/>
</dbReference>
<evidence type="ECO:0000256" key="5">
    <source>
        <dbReference type="ARBA" id="ARBA00019222"/>
    </source>
</evidence>
<comment type="subcellular location">
    <subcellularLocation>
        <location evidence="2">Mitochondrion inner membrane</location>
        <topology evidence="2">Single-pass membrane protein</topology>
    </subcellularLocation>
</comment>
<dbReference type="GO" id="GO:0005743">
    <property type="term" value="C:mitochondrial inner membrane"/>
    <property type="evidence" value="ECO:0007669"/>
    <property type="project" value="UniProtKB-SubCell"/>
</dbReference>
<accession>A0A0C3B531</accession>
<evidence type="ECO:0000256" key="10">
    <source>
        <dbReference type="ARBA" id="ARBA00023136"/>
    </source>
</evidence>
<dbReference type="Pfam" id="PF14138">
    <property type="entry name" value="COX16"/>
    <property type="match status" value="1"/>
</dbReference>
<organism evidence="13 14">
    <name type="scientific">Serendipita vermifera MAFF 305830</name>
    <dbReference type="NCBI Taxonomy" id="933852"/>
    <lineage>
        <taxon>Eukaryota</taxon>
        <taxon>Fungi</taxon>
        <taxon>Dikarya</taxon>
        <taxon>Basidiomycota</taxon>
        <taxon>Agaricomycotina</taxon>
        <taxon>Agaricomycetes</taxon>
        <taxon>Sebacinales</taxon>
        <taxon>Serendipitaceae</taxon>
        <taxon>Serendipita</taxon>
    </lineage>
</organism>
<keyword evidence="8 12" id="KW-1133">Transmembrane helix</keyword>
<name>A0A0C3B531_SERVB</name>
<evidence type="ECO:0000256" key="11">
    <source>
        <dbReference type="SAM" id="MobiDB-lite"/>
    </source>
</evidence>
<evidence type="ECO:0000256" key="8">
    <source>
        <dbReference type="ARBA" id="ARBA00022989"/>
    </source>
</evidence>
<proteinExistence type="inferred from homology"/>
<comment type="function">
    <text evidence="1">Required for the assembly of the mitochondrial respiratory chain complex IV (CIV), also known as cytochrome c oxidase. May participate in merging the COX1 and COX2 assembly lines.</text>
</comment>